<evidence type="ECO:0000313" key="3">
    <source>
        <dbReference type="Proteomes" id="UP000760819"/>
    </source>
</evidence>
<dbReference type="GO" id="GO:0009052">
    <property type="term" value="P:pentose-phosphate shunt, non-oxidative branch"/>
    <property type="evidence" value="ECO:0007669"/>
    <property type="project" value="TreeGrafter"/>
</dbReference>
<dbReference type="Gene3D" id="3.40.1400.10">
    <property type="entry name" value="Sugar-phosphate isomerase, RpiB/LacA/LacB"/>
    <property type="match status" value="1"/>
</dbReference>
<proteinExistence type="inferred from homology"/>
<dbReference type="PANTHER" id="PTHR30345:SF0">
    <property type="entry name" value="DNA DAMAGE-REPAIR_TOLERATION PROTEIN DRT102"/>
    <property type="match status" value="1"/>
</dbReference>
<dbReference type="NCBIfam" id="NF004051">
    <property type="entry name" value="PRK05571.1"/>
    <property type="match status" value="1"/>
</dbReference>
<comment type="similarity">
    <text evidence="1">Belongs to the LacAB/RpiB family.</text>
</comment>
<gene>
    <name evidence="2" type="ORF">KC640_01335</name>
</gene>
<dbReference type="Proteomes" id="UP000760819">
    <property type="component" value="Unassembled WGS sequence"/>
</dbReference>
<dbReference type="EMBL" id="JAGQLI010000066">
    <property type="protein sequence ID" value="MCA9379048.1"/>
    <property type="molecule type" value="Genomic_DNA"/>
</dbReference>
<dbReference type="AlphaFoldDB" id="A0A955ICW2"/>
<evidence type="ECO:0000313" key="2">
    <source>
        <dbReference type="EMBL" id="MCA9379048.1"/>
    </source>
</evidence>
<dbReference type="NCBIfam" id="TIGR00689">
    <property type="entry name" value="rpiB_lacA_lacB"/>
    <property type="match status" value="1"/>
</dbReference>
<reference evidence="2" key="2">
    <citation type="journal article" date="2021" name="Microbiome">
        <title>Successional dynamics and alternative stable states in a saline activated sludge microbial community over 9 years.</title>
        <authorList>
            <person name="Wang Y."/>
            <person name="Ye J."/>
            <person name="Ju F."/>
            <person name="Liu L."/>
            <person name="Boyd J.A."/>
            <person name="Deng Y."/>
            <person name="Parks D.H."/>
            <person name="Jiang X."/>
            <person name="Yin X."/>
            <person name="Woodcroft B.J."/>
            <person name="Tyson G.W."/>
            <person name="Hugenholtz P."/>
            <person name="Polz M.F."/>
            <person name="Zhang T."/>
        </authorList>
    </citation>
    <scope>NUCLEOTIDE SEQUENCE</scope>
    <source>
        <strain evidence="2">HKST-UBA12</strain>
    </source>
</reference>
<dbReference type="GO" id="GO:0019316">
    <property type="term" value="P:D-allose catabolic process"/>
    <property type="evidence" value="ECO:0007669"/>
    <property type="project" value="TreeGrafter"/>
</dbReference>
<protein>
    <submittedName>
        <fullName evidence="2">RpiB/LacA/LacB family sugar-phosphate isomerase</fullName>
    </submittedName>
</protein>
<comment type="caution">
    <text evidence="2">The sequence shown here is derived from an EMBL/GenBank/DDBJ whole genome shotgun (WGS) entry which is preliminary data.</text>
</comment>
<dbReference type="SUPFAM" id="SSF89623">
    <property type="entry name" value="Ribose/Galactose isomerase RpiB/AlsB"/>
    <property type="match status" value="1"/>
</dbReference>
<organism evidence="2 3">
    <name type="scientific">Candidatus Dojkabacteria bacterium</name>
    <dbReference type="NCBI Taxonomy" id="2099670"/>
    <lineage>
        <taxon>Bacteria</taxon>
        <taxon>Candidatus Dojkabacteria</taxon>
    </lineage>
</organism>
<evidence type="ECO:0000256" key="1">
    <source>
        <dbReference type="ARBA" id="ARBA00008754"/>
    </source>
</evidence>
<accession>A0A955ICW2</accession>
<dbReference type="Pfam" id="PF02502">
    <property type="entry name" value="LacAB_rpiB"/>
    <property type="match status" value="1"/>
</dbReference>
<keyword evidence="2" id="KW-0413">Isomerase</keyword>
<dbReference type="InterPro" id="IPR003500">
    <property type="entry name" value="RpiB_LacA_LacB"/>
</dbReference>
<dbReference type="PIRSF" id="PIRSF005384">
    <property type="entry name" value="RpiB_LacA_B"/>
    <property type="match status" value="1"/>
</dbReference>
<dbReference type="PANTHER" id="PTHR30345">
    <property type="entry name" value="RIBOSE-5-PHOSPHATE ISOMERASE B"/>
    <property type="match status" value="1"/>
</dbReference>
<name>A0A955ICW2_9BACT</name>
<dbReference type="GO" id="GO:0004751">
    <property type="term" value="F:ribose-5-phosphate isomerase activity"/>
    <property type="evidence" value="ECO:0007669"/>
    <property type="project" value="TreeGrafter"/>
</dbReference>
<sequence>MQIFIASDHGGFELKQKLLAALPGLGYLDQQDLGPAELDPDDDYPPFAFAVGEKVALDPESIGILICRSGNGMAIAANKVKGVRAALCFSPEHATKAREDDHANVLALDADYAGADPLEIVKAFLSAEEHGGRHERRVEMIGEY</sequence>
<dbReference type="InterPro" id="IPR036569">
    <property type="entry name" value="RpiB_LacA_LacB_sf"/>
</dbReference>
<feature type="non-terminal residue" evidence="2">
    <location>
        <position position="144"/>
    </location>
</feature>
<reference evidence="2" key="1">
    <citation type="submission" date="2020-04" db="EMBL/GenBank/DDBJ databases">
        <authorList>
            <person name="Zhang T."/>
        </authorList>
    </citation>
    <scope>NUCLEOTIDE SEQUENCE</scope>
    <source>
        <strain evidence="2">HKST-UBA12</strain>
    </source>
</reference>